<evidence type="ECO:0000313" key="6">
    <source>
        <dbReference type="Proteomes" id="UP000268084"/>
    </source>
</evidence>
<dbReference type="AlphaFoldDB" id="A0A3G8ZNR3"/>
<evidence type="ECO:0000256" key="1">
    <source>
        <dbReference type="ARBA" id="ARBA00010923"/>
    </source>
</evidence>
<comment type="similarity">
    <text evidence="1">Belongs to the type-I restriction system S methylase family.</text>
</comment>
<keyword evidence="5" id="KW-0540">Nuclease</keyword>
<accession>A0A3G8ZNR3</accession>
<evidence type="ECO:0000256" key="3">
    <source>
        <dbReference type="ARBA" id="ARBA00023125"/>
    </source>
</evidence>
<keyword evidence="6" id="KW-1185">Reference proteome</keyword>
<proteinExistence type="inferred from homology"/>
<dbReference type="InterPro" id="IPR052021">
    <property type="entry name" value="Type-I_RS_S_subunit"/>
</dbReference>
<evidence type="ECO:0000313" key="5">
    <source>
        <dbReference type="EMBL" id="AZI58890.1"/>
    </source>
</evidence>
<dbReference type="GO" id="GO:0004519">
    <property type="term" value="F:endonuclease activity"/>
    <property type="evidence" value="ECO:0007669"/>
    <property type="project" value="UniProtKB-KW"/>
</dbReference>
<dbReference type="InterPro" id="IPR000055">
    <property type="entry name" value="Restrct_endonuc_typeI_TRD"/>
</dbReference>
<dbReference type="REBASE" id="283394">
    <property type="entry name" value="S.Nsp14144ORF12805P"/>
</dbReference>
<feature type="domain" description="Type I restriction modification DNA specificity" evidence="4">
    <location>
        <begin position="292"/>
        <end position="387"/>
    </location>
</feature>
<name>A0A3G8ZNR3_9ACTN</name>
<keyword evidence="3" id="KW-0238">DNA-binding</keyword>
<keyword evidence="5" id="KW-0255">Endonuclease</keyword>
<dbReference type="OrthoDB" id="3197085at2"/>
<protein>
    <submittedName>
        <fullName evidence="5">Restriction endonuclease subunit S</fullName>
    </submittedName>
</protein>
<reference evidence="5 6" key="1">
    <citation type="submission" date="2018-11" db="EMBL/GenBank/DDBJ databases">
        <authorList>
            <person name="Da X."/>
        </authorList>
    </citation>
    <scope>NUCLEOTIDE SEQUENCE [LARGE SCALE GENOMIC DNA]</scope>
    <source>
        <strain evidence="5 6">S14-144</strain>
    </source>
</reference>
<dbReference type="GO" id="GO:0009307">
    <property type="term" value="P:DNA restriction-modification system"/>
    <property type="evidence" value="ECO:0007669"/>
    <property type="project" value="UniProtKB-KW"/>
</dbReference>
<dbReference type="GO" id="GO:0003677">
    <property type="term" value="F:DNA binding"/>
    <property type="evidence" value="ECO:0007669"/>
    <property type="project" value="UniProtKB-KW"/>
</dbReference>
<dbReference type="Gene3D" id="3.90.220.20">
    <property type="entry name" value="DNA methylase specificity domains"/>
    <property type="match status" value="2"/>
</dbReference>
<dbReference type="Pfam" id="PF01420">
    <property type="entry name" value="Methylase_S"/>
    <property type="match status" value="2"/>
</dbReference>
<feature type="domain" description="Type I restriction modification DNA specificity" evidence="4">
    <location>
        <begin position="76"/>
        <end position="193"/>
    </location>
</feature>
<dbReference type="SUPFAM" id="SSF116734">
    <property type="entry name" value="DNA methylase specificity domain"/>
    <property type="match status" value="2"/>
</dbReference>
<organism evidence="5 6">
    <name type="scientific">Nakamurella antarctica</name>
    <dbReference type="NCBI Taxonomy" id="1902245"/>
    <lineage>
        <taxon>Bacteria</taxon>
        <taxon>Bacillati</taxon>
        <taxon>Actinomycetota</taxon>
        <taxon>Actinomycetes</taxon>
        <taxon>Nakamurellales</taxon>
        <taxon>Nakamurellaceae</taxon>
        <taxon>Nakamurella</taxon>
    </lineage>
</organism>
<keyword evidence="2" id="KW-0680">Restriction system</keyword>
<evidence type="ECO:0000259" key="4">
    <source>
        <dbReference type="Pfam" id="PF01420"/>
    </source>
</evidence>
<gene>
    <name evidence="5" type="ORF">EH165_12810</name>
</gene>
<dbReference type="RefSeq" id="WP_124799794.1">
    <property type="nucleotide sequence ID" value="NZ_CP034170.1"/>
</dbReference>
<keyword evidence="5" id="KW-0378">Hydrolase</keyword>
<evidence type="ECO:0000256" key="2">
    <source>
        <dbReference type="ARBA" id="ARBA00022747"/>
    </source>
</evidence>
<reference evidence="5 6" key="2">
    <citation type="submission" date="2018-12" db="EMBL/GenBank/DDBJ databases">
        <title>Nakamurella antarcticus sp. nov., isolated from Antarctica South Shetland Islands soil.</title>
        <authorList>
            <person name="Peng F."/>
        </authorList>
    </citation>
    <scope>NUCLEOTIDE SEQUENCE [LARGE SCALE GENOMIC DNA]</scope>
    <source>
        <strain evidence="5 6">S14-144</strain>
    </source>
</reference>
<dbReference type="Proteomes" id="UP000268084">
    <property type="component" value="Chromosome"/>
</dbReference>
<sequence>MSNSQVTGWSTHPLSELIDRKFTGPSPTCEERQIAAAEEWGLLKTTAVTWSGWNENAHKVPPRLYWGKEALEVHQGDVLITKAGPRHRVGVVVLVAATRPHLMVSGKMVGLRPKTAMVVPKVLAGLLSTDAAQDYLNSRTTGMAESQTNFADEALLRIEVDVPPLSEQRRIAKILDTLDDQIHATRQIIAKLELIRRGMLDRMFLQSTDERPEHDLSEFLVKIDAGWSPECYERAPAAGAWGVLKVSAVSTGKYRQEESKTLPPGLPARPALEVKDGDVLCVRANGVGDLVGRVAFVESTRSGLMLSDKTLRLVPKSSVNGFYLSLLLSSPPLRRQIESLMGGSSSQKNISQAQIRRLSVAIPELSEQNRAASMVKAVDSRLNAEIEAARKQEQSKLGLMSDLLTGRVRVPLETAL</sequence>
<dbReference type="EMBL" id="CP034170">
    <property type="protein sequence ID" value="AZI58890.1"/>
    <property type="molecule type" value="Genomic_DNA"/>
</dbReference>
<dbReference type="InterPro" id="IPR044946">
    <property type="entry name" value="Restrct_endonuc_typeI_TRD_sf"/>
</dbReference>
<dbReference type="PANTHER" id="PTHR30408:SF12">
    <property type="entry name" value="TYPE I RESTRICTION ENZYME MJAVIII SPECIFICITY SUBUNIT"/>
    <property type="match status" value="1"/>
</dbReference>
<dbReference type="KEGG" id="nak:EH165_12810"/>
<dbReference type="PANTHER" id="PTHR30408">
    <property type="entry name" value="TYPE-1 RESTRICTION ENZYME ECOKI SPECIFICITY PROTEIN"/>
    <property type="match status" value="1"/>
</dbReference>